<dbReference type="Proteomes" id="UP000663193">
    <property type="component" value="Chromosome 5"/>
</dbReference>
<sequence length="90" mass="10086">MEDKRQETQKLRMSADWLVAMKLRNLRGGVLYSIDSKFSFELSENSELSELSRVGDLRNGFLIAMTSGAQATSLCSASCLVRPSLLLLNW</sequence>
<dbReference type="VEuPathDB" id="FungiDB:JI435_302100"/>
<organism evidence="1 2">
    <name type="scientific">Phaeosphaeria nodorum (strain SN15 / ATCC MYA-4574 / FGSC 10173)</name>
    <name type="common">Glume blotch fungus</name>
    <name type="synonym">Parastagonospora nodorum</name>
    <dbReference type="NCBI Taxonomy" id="321614"/>
    <lineage>
        <taxon>Eukaryota</taxon>
        <taxon>Fungi</taxon>
        <taxon>Dikarya</taxon>
        <taxon>Ascomycota</taxon>
        <taxon>Pezizomycotina</taxon>
        <taxon>Dothideomycetes</taxon>
        <taxon>Pleosporomycetidae</taxon>
        <taxon>Pleosporales</taxon>
        <taxon>Pleosporineae</taxon>
        <taxon>Phaeosphaeriaceae</taxon>
        <taxon>Parastagonospora</taxon>
    </lineage>
</organism>
<protein>
    <submittedName>
        <fullName evidence="1">Uncharacterized protein</fullName>
    </submittedName>
</protein>
<reference evidence="2" key="1">
    <citation type="journal article" date="2021" name="BMC Genomics">
        <title>Chromosome-level genome assembly and manually-curated proteome of model necrotroph Parastagonospora nodorum Sn15 reveals a genome-wide trove of candidate effector homologs, and redundancy of virulence-related functions within an accessory chromosome.</title>
        <authorList>
            <person name="Bertazzoni S."/>
            <person name="Jones D.A.B."/>
            <person name="Phan H.T."/>
            <person name="Tan K.-C."/>
            <person name="Hane J.K."/>
        </authorList>
    </citation>
    <scope>NUCLEOTIDE SEQUENCE [LARGE SCALE GENOMIC DNA]</scope>
    <source>
        <strain evidence="2">SN15 / ATCC MYA-4574 / FGSC 10173)</strain>
    </source>
</reference>
<keyword evidence="2" id="KW-1185">Reference proteome</keyword>
<proteinExistence type="predicted"/>
<accession>A0A7U2F222</accession>
<gene>
    <name evidence="1" type="ORF">JI435_302100</name>
</gene>
<dbReference type="AlphaFoldDB" id="A0A7U2F222"/>
<evidence type="ECO:0000313" key="1">
    <source>
        <dbReference type="EMBL" id="QRC95240.1"/>
    </source>
</evidence>
<name>A0A7U2F222_PHANO</name>
<evidence type="ECO:0000313" key="2">
    <source>
        <dbReference type="Proteomes" id="UP000663193"/>
    </source>
</evidence>
<dbReference type="EMBL" id="CP069027">
    <property type="protein sequence ID" value="QRC95240.1"/>
    <property type="molecule type" value="Genomic_DNA"/>
</dbReference>